<keyword evidence="5" id="KW-0804">Transcription</keyword>
<dbReference type="InterPro" id="IPR003593">
    <property type="entry name" value="AAA+_ATPase"/>
</dbReference>
<keyword evidence="3" id="KW-0805">Transcription regulation</keyword>
<dbReference type="Gene3D" id="3.40.50.300">
    <property type="entry name" value="P-loop containing nucleotide triphosphate hydrolases"/>
    <property type="match status" value="1"/>
</dbReference>
<gene>
    <name evidence="8" type="ORF">FSO04_17290</name>
</gene>
<dbReference type="InterPro" id="IPR027417">
    <property type="entry name" value="P-loop_NTPase"/>
</dbReference>
<dbReference type="Pfam" id="PF02954">
    <property type="entry name" value="HTH_8"/>
    <property type="match status" value="1"/>
</dbReference>
<dbReference type="Pfam" id="PF00158">
    <property type="entry name" value="Sigma54_activat"/>
    <property type="match status" value="1"/>
</dbReference>
<feature type="region of interest" description="Disordered" evidence="6">
    <location>
        <begin position="1"/>
        <end position="26"/>
    </location>
</feature>
<dbReference type="InterPro" id="IPR025944">
    <property type="entry name" value="Sigma_54_int_dom_CS"/>
</dbReference>
<dbReference type="PROSITE" id="PS00676">
    <property type="entry name" value="SIGMA54_INTERACT_2"/>
    <property type="match status" value="1"/>
</dbReference>
<dbReference type="PROSITE" id="PS50045">
    <property type="entry name" value="SIGMA54_INTERACT_4"/>
    <property type="match status" value="1"/>
</dbReference>
<dbReference type="GO" id="GO:0005524">
    <property type="term" value="F:ATP binding"/>
    <property type="evidence" value="ECO:0007669"/>
    <property type="project" value="UniProtKB-KW"/>
</dbReference>
<keyword evidence="4" id="KW-0238">DNA-binding</keyword>
<dbReference type="AlphaFoldDB" id="A0A6N6WFG7"/>
<dbReference type="PANTHER" id="PTHR32071">
    <property type="entry name" value="TRANSCRIPTIONAL REGULATORY PROTEIN"/>
    <property type="match status" value="1"/>
</dbReference>
<reference evidence="8 9" key="1">
    <citation type="journal article" date="2020" name="Int. J. Syst. Evol. Microbiol.">
        <title>Paraburkholderia madseniana sp. nov., a phenolic acid-degrading bacterium isolated from acidic forest soil.</title>
        <authorList>
            <person name="Wilhelm R.C."/>
            <person name="Murphy S.J.L."/>
            <person name="Feriancek N.M."/>
            <person name="Karasz D.C."/>
            <person name="DeRito C.M."/>
            <person name="Newman J.D."/>
            <person name="Buckley D.H."/>
        </authorList>
    </citation>
    <scope>NUCLEOTIDE SEQUENCE [LARGE SCALE GENOMIC DNA]</scope>
    <source>
        <strain evidence="8 9">RP11</strain>
    </source>
</reference>
<organism evidence="8 9">
    <name type="scientific">Paraburkholderia madseniana</name>
    <dbReference type="NCBI Taxonomy" id="2599607"/>
    <lineage>
        <taxon>Bacteria</taxon>
        <taxon>Pseudomonadati</taxon>
        <taxon>Pseudomonadota</taxon>
        <taxon>Betaproteobacteria</taxon>
        <taxon>Burkholderiales</taxon>
        <taxon>Burkholderiaceae</taxon>
        <taxon>Paraburkholderia</taxon>
    </lineage>
</organism>
<dbReference type="SUPFAM" id="SSF46689">
    <property type="entry name" value="Homeodomain-like"/>
    <property type="match status" value="1"/>
</dbReference>
<evidence type="ECO:0000256" key="5">
    <source>
        <dbReference type="ARBA" id="ARBA00023163"/>
    </source>
</evidence>
<proteinExistence type="predicted"/>
<evidence type="ECO:0000256" key="4">
    <source>
        <dbReference type="ARBA" id="ARBA00023125"/>
    </source>
</evidence>
<dbReference type="Gene3D" id="1.10.8.60">
    <property type="match status" value="1"/>
</dbReference>
<dbReference type="InterPro" id="IPR058031">
    <property type="entry name" value="AAA_lid_NorR"/>
</dbReference>
<evidence type="ECO:0000313" key="8">
    <source>
        <dbReference type="EMBL" id="KAE8758648.1"/>
    </source>
</evidence>
<dbReference type="GO" id="GO:0006355">
    <property type="term" value="P:regulation of DNA-templated transcription"/>
    <property type="evidence" value="ECO:0007669"/>
    <property type="project" value="InterPro"/>
</dbReference>
<dbReference type="SUPFAM" id="SSF52540">
    <property type="entry name" value="P-loop containing nucleoside triphosphate hydrolases"/>
    <property type="match status" value="1"/>
</dbReference>
<dbReference type="Pfam" id="PF20161">
    <property type="entry name" value="VpsR"/>
    <property type="match status" value="1"/>
</dbReference>
<evidence type="ECO:0000256" key="1">
    <source>
        <dbReference type="ARBA" id="ARBA00022741"/>
    </source>
</evidence>
<evidence type="ECO:0000256" key="3">
    <source>
        <dbReference type="ARBA" id="ARBA00023015"/>
    </source>
</evidence>
<dbReference type="CDD" id="cd00009">
    <property type="entry name" value="AAA"/>
    <property type="match status" value="1"/>
</dbReference>
<comment type="caution">
    <text evidence="8">The sequence shown here is derived from an EMBL/GenBank/DDBJ whole genome shotgun (WGS) entry which is preliminary data.</text>
</comment>
<sequence>MPKSPDQFQTSACVTADSTQSTPSPQSDTLRRVICVARAPNNALLAEMRSAGWEVVVAKTAAGAEAATKKSGVAAGLIDFDGFTPRDFPTLKACLSQTAIGWVAIAAEGQTASKAVRELIRNFCFDYVTLPLPPEWISHALGHARGMAALDYVDTAADTLLTDDSTMVGTCEAMQQLYSTIRKFANTNASVFISGQSGTGKELTALAIHRCSPRRKAPFVAINCGAIPHHLLQSELFGYERGAFTGADGRRIGRIESANGGTLFLDEIGDMPFEAQAGLLRFLQEGKIERLGGNESIPVDIRIISATHVDLEAAILAGRFRTDLFHRLCVLRINEPPLSARGKDIEILAHYVLQKYKTDSTHKIHGFTPSAIDAMCSYHWPGNVRELINRVRHALVMAEGRLLTPRDLDLESQPAGERMTLDRIREQAERSAIETALLSHDHRPGETATALGISRATLYRRMVAYGIYVAEDTALDDTDEELNGDIST</sequence>
<dbReference type="FunFam" id="3.40.50.300:FF:000006">
    <property type="entry name" value="DNA-binding transcriptional regulator NtrC"/>
    <property type="match status" value="1"/>
</dbReference>
<dbReference type="Pfam" id="PF25601">
    <property type="entry name" value="AAA_lid_14"/>
    <property type="match status" value="1"/>
</dbReference>
<dbReference type="InterPro" id="IPR002197">
    <property type="entry name" value="HTH_Fis"/>
</dbReference>
<dbReference type="Proteomes" id="UP000463700">
    <property type="component" value="Unassembled WGS sequence"/>
</dbReference>
<dbReference type="InterPro" id="IPR002078">
    <property type="entry name" value="Sigma_54_int"/>
</dbReference>
<protein>
    <submittedName>
        <fullName evidence="8">Sigma-54-dependent Fis family transcriptional regulator</fullName>
    </submittedName>
</protein>
<feature type="domain" description="Sigma-54 factor interaction" evidence="7">
    <location>
        <begin position="167"/>
        <end position="396"/>
    </location>
</feature>
<evidence type="ECO:0000256" key="6">
    <source>
        <dbReference type="SAM" id="MobiDB-lite"/>
    </source>
</evidence>
<feature type="compositionally biased region" description="Low complexity" evidence="6">
    <location>
        <begin position="15"/>
        <end position="26"/>
    </location>
</feature>
<evidence type="ECO:0000256" key="2">
    <source>
        <dbReference type="ARBA" id="ARBA00022840"/>
    </source>
</evidence>
<evidence type="ECO:0000313" key="9">
    <source>
        <dbReference type="Proteomes" id="UP000463700"/>
    </source>
</evidence>
<dbReference type="Gene3D" id="1.10.10.60">
    <property type="entry name" value="Homeodomain-like"/>
    <property type="match status" value="1"/>
</dbReference>
<keyword evidence="2" id="KW-0067">ATP-binding</keyword>
<dbReference type="InterPro" id="IPR009057">
    <property type="entry name" value="Homeodomain-like_sf"/>
</dbReference>
<dbReference type="PROSITE" id="PS00688">
    <property type="entry name" value="SIGMA54_INTERACT_3"/>
    <property type="match status" value="1"/>
</dbReference>
<dbReference type="EMBL" id="VOSW01000030">
    <property type="protein sequence ID" value="KAE8758648.1"/>
    <property type="molecule type" value="Genomic_DNA"/>
</dbReference>
<dbReference type="SMART" id="SM00382">
    <property type="entry name" value="AAA"/>
    <property type="match status" value="1"/>
</dbReference>
<accession>A0A6N6WFG7</accession>
<dbReference type="InterPro" id="IPR025943">
    <property type="entry name" value="Sigma_54_int_dom_ATP-bd_2"/>
</dbReference>
<dbReference type="GO" id="GO:0043565">
    <property type="term" value="F:sequence-specific DNA binding"/>
    <property type="evidence" value="ECO:0007669"/>
    <property type="project" value="InterPro"/>
</dbReference>
<dbReference type="InterPro" id="IPR045343">
    <property type="entry name" value="VpsR"/>
</dbReference>
<evidence type="ECO:0000259" key="7">
    <source>
        <dbReference type="PROSITE" id="PS50045"/>
    </source>
</evidence>
<dbReference type="OrthoDB" id="9761705at2"/>
<dbReference type="PANTHER" id="PTHR32071:SF120">
    <property type="entry name" value="TRANSCRIPTIONAL REGULATOR-RELATED"/>
    <property type="match status" value="1"/>
</dbReference>
<keyword evidence="1" id="KW-0547">Nucleotide-binding</keyword>
<name>A0A6N6WFG7_9BURK</name>
<feature type="compositionally biased region" description="Polar residues" evidence="6">
    <location>
        <begin position="1"/>
        <end position="13"/>
    </location>
</feature>